<dbReference type="FunFam" id="1.25.40.10:FF:000393">
    <property type="entry name" value="Pentatricopeptide repeat-containing protein At1g20230"/>
    <property type="match status" value="1"/>
</dbReference>
<name>A0A0J8B728_BETVV</name>
<dbReference type="Proteomes" id="UP000035740">
    <property type="component" value="Unassembled WGS sequence"/>
</dbReference>
<feature type="repeat" description="PPR" evidence="2">
    <location>
        <begin position="446"/>
        <end position="480"/>
    </location>
</feature>
<dbReference type="Pfam" id="PF01535">
    <property type="entry name" value="PPR"/>
    <property type="match status" value="6"/>
</dbReference>
<protein>
    <submittedName>
        <fullName evidence="3">Uncharacterized protein</fullName>
    </submittedName>
</protein>
<dbReference type="Gene3D" id="1.25.40.10">
    <property type="entry name" value="Tetratricopeptide repeat domain"/>
    <property type="match status" value="4"/>
</dbReference>
<feature type="repeat" description="PPR" evidence="2">
    <location>
        <begin position="208"/>
        <end position="242"/>
    </location>
</feature>
<dbReference type="AlphaFoldDB" id="A0A0J8B728"/>
<evidence type="ECO:0000313" key="4">
    <source>
        <dbReference type="Proteomes" id="UP000035740"/>
    </source>
</evidence>
<dbReference type="Pfam" id="PF13041">
    <property type="entry name" value="PPR_2"/>
    <property type="match status" value="2"/>
</dbReference>
<dbReference type="PANTHER" id="PTHR47926:SF375">
    <property type="entry name" value="PENTATRICOPEPTIDE REPEAT-CONTAINING PROTEIN"/>
    <property type="match status" value="1"/>
</dbReference>
<sequence>MFHTLVTSLKEFISQGDLRKAFRTFSSIQIYVATSASYDQILEPIALLLVACSKFKLVQHGRQVHSRIISLGLDQHRYLLPKLVTLYSSFGLLTEAHLIVEKSSVLHPLVWNTLIAAYVRNGLSKEALCAYRQMLDFGIRPDAYTYPSVLKACGEQLDLRFGREVHGYILVSEYGGSLCVQNALISMYGKCGEIEVARLLFDKLLRKDVYSWNSMISGFASKGMWEEAFVMFEQMRLEGVELSIITWNTIIGGCLRTGNYMRALDLLSQMRACAVNLDAVSMASGLSACSHIRAIKAGKEIHASTIRGGCVKFENVQNALITLYAWCEDHRHAHIVFRKMEEKDIVSWNSIISGYAHYGIYEETSFLFREMLLCGFKPNYVTIASILPLCARVANLQHGKEIHGYIVKHQGFSEYLLLWNALVEMYARAAKLSEAKTVFDLLTRKDVVTYTSLISGYGILGEGEVALRLFEEMNSSGIKPDHITFVAVLSACSHSGLLKQGHLLFEKMWSLYGLNPCMEHYACMVDLFGRAGLFKKAKEIIRRMPCEPSADMWATLVGACQIHRHIDLGEWAAEKLMALRPRNSGYYVLIANMYAAAGCWDKLARVRTFMRDLGLLKPPGCAWVDIGSGFEPFLVGDPSMELSHDIFPLLEGLTENMKDAGYVAEYVIDCEGFEEQSVISG</sequence>
<keyword evidence="1" id="KW-0677">Repeat</keyword>
<keyword evidence="4" id="KW-1185">Reference proteome</keyword>
<evidence type="ECO:0000256" key="1">
    <source>
        <dbReference type="ARBA" id="ARBA00022737"/>
    </source>
</evidence>
<dbReference type="GO" id="GO:0009451">
    <property type="term" value="P:RNA modification"/>
    <property type="evidence" value="ECO:0007669"/>
    <property type="project" value="InterPro"/>
</dbReference>
<dbReference type="KEGG" id="bvg:104909125"/>
<evidence type="ECO:0000313" key="3">
    <source>
        <dbReference type="EMBL" id="KMS96811.1"/>
    </source>
</evidence>
<organism evidence="3 4">
    <name type="scientific">Beta vulgaris subsp. vulgaris</name>
    <name type="common">Beet</name>
    <dbReference type="NCBI Taxonomy" id="3555"/>
    <lineage>
        <taxon>Eukaryota</taxon>
        <taxon>Viridiplantae</taxon>
        <taxon>Streptophyta</taxon>
        <taxon>Embryophyta</taxon>
        <taxon>Tracheophyta</taxon>
        <taxon>Spermatophyta</taxon>
        <taxon>Magnoliopsida</taxon>
        <taxon>eudicotyledons</taxon>
        <taxon>Gunneridae</taxon>
        <taxon>Pentapetalae</taxon>
        <taxon>Caryophyllales</taxon>
        <taxon>Chenopodiaceae</taxon>
        <taxon>Betoideae</taxon>
        <taxon>Beta</taxon>
    </lineage>
</organism>
<dbReference type="OrthoDB" id="185373at2759"/>
<dbReference type="eggNOG" id="KOG4197">
    <property type="taxonomic scope" value="Eukaryota"/>
</dbReference>
<dbReference type="FunFam" id="1.25.40.10:FF:000627">
    <property type="entry name" value="Pentatricopeptide repeat-containing protein"/>
    <property type="match status" value="1"/>
</dbReference>
<dbReference type="FunFam" id="1.25.40.10:FF:000637">
    <property type="entry name" value="Pentatricopeptide repeat-containing protein"/>
    <property type="match status" value="1"/>
</dbReference>
<accession>A0A0J8B728</accession>
<dbReference type="NCBIfam" id="TIGR00756">
    <property type="entry name" value="PPR"/>
    <property type="match status" value="6"/>
</dbReference>
<dbReference type="InterPro" id="IPR046960">
    <property type="entry name" value="PPR_At4g14850-like_plant"/>
</dbReference>
<dbReference type="OMA" id="NLQHGQE"/>
<dbReference type="PROSITE" id="PS51375">
    <property type="entry name" value="PPR"/>
    <property type="match status" value="5"/>
</dbReference>
<feature type="repeat" description="PPR" evidence="2">
    <location>
        <begin position="107"/>
        <end position="141"/>
    </location>
</feature>
<dbReference type="InterPro" id="IPR002885">
    <property type="entry name" value="PPR_rpt"/>
</dbReference>
<dbReference type="PANTHER" id="PTHR47926">
    <property type="entry name" value="PENTATRICOPEPTIDE REPEAT-CONTAINING PROTEIN"/>
    <property type="match status" value="1"/>
</dbReference>
<dbReference type="InterPro" id="IPR011990">
    <property type="entry name" value="TPR-like_helical_dom_sf"/>
</dbReference>
<dbReference type="EMBL" id="KQ090361">
    <property type="protein sequence ID" value="KMS96811.1"/>
    <property type="molecule type" value="Genomic_DNA"/>
</dbReference>
<feature type="repeat" description="PPR" evidence="2">
    <location>
        <begin position="344"/>
        <end position="378"/>
    </location>
</feature>
<dbReference type="GO" id="GO:0003723">
    <property type="term" value="F:RNA binding"/>
    <property type="evidence" value="ECO:0007669"/>
    <property type="project" value="InterPro"/>
</dbReference>
<reference evidence="3 4" key="1">
    <citation type="journal article" date="2014" name="Nature">
        <title>The genome of the recently domesticated crop plant sugar beet (Beta vulgaris).</title>
        <authorList>
            <person name="Dohm J.C."/>
            <person name="Minoche A.E."/>
            <person name="Holtgrawe D."/>
            <person name="Capella-Gutierrez S."/>
            <person name="Zakrzewski F."/>
            <person name="Tafer H."/>
            <person name="Rupp O."/>
            <person name="Sorensen T.R."/>
            <person name="Stracke R."/>
            <person name="Reinhardt R."/>
            <person name="Goesmann A."/>
            <person name="Kraft T."/>
            <person name="Schulz B."/>
            <person name="Stadler P.F."/>
            <person name="Schmidt T."/>
            <person name="Gabaldon T."/>
            <person name="Lehrach H."/>
            <person name="Weisshaar B."/>
            <person name="Himmelbauer H."/>
        </authorList>
    </citation>
    <scope>NUCLEOTIDE SEQUENCE [LARGE SCALE GENOMIC DNA]</scope>
    <source>
        <tissue evidence="3">Taproot</tissue>
    </source>
</reference>
<evidence type="ECO:0000256" key="2">
    <source>
        <dbReference type="PROSITE-ProRule" id="PRU00708"/>
    </source>
</evidence>
<dbReference type="Gramene" id="KMS96811">
    <property type="protein sequence ID" value="KMS96811"/>
    <property type="gene ID" value="BVRB_8g199930"/>
</dbReference>
<proteinExistence type="predicted"/>
<dbReference type="InterPro" id="IPR046848">
    <property type="entry name" value="E_motif"/>
</dbReference>
<dbReference type="Pfam" id="PF20431">
    <property type="entry name" value="E_motif"/>
    <property type="match status" value="1"/>
</dbReference>
<gene>
    <name evidence="3" type="ORF">BVRB_8g199930</name>
</gene>
<feature type="repeat" description="PPR" evidence="2">
    <location>
        <begin position="243"/>
        <end position="277"/>
    </location>
</feature>